<accession>A0A6A6FIH8</accession>
<proteinExistence type="predicted"/>
<name>A0A6A6FIH8_9PEZI</name>
<dbReference type="AlphaFoldDB" id="A0A6A6FIH8"/>
<dbReference type="Proteomes" id="UP000799539">
    <property type="component" value="Unassembled WGS sequence"/>
</dbReference>
<evidence type="ECO:0000256" key="1">
    <source>
        <dbReference type="SAM" id="MobiDB-lite"/>
    </source>
</evidence>
<gene>
    <name evidence="2" type="ORF">CERZMDRAFT_96908</name>
</gene>
<evidence type="ECO:0000313" key="3">
    <source>
        <dbReference type="Proteomes" id="UP000799539"/>
    </source>
</evidence>
<organism evidence="2 3">
    <name type="scientific">Cercospora zeae-maydis SCOH1-5</name>
    <dbReference type="NCBI Taxonomy" id="717836"/>
    <lineage>
        <taxon>Eukaryota</taxon>
        <taxon>Fungi</taxon>
        <taxon>Dikarya</taxon>
        <taxon>Ascomycota</taxon>
        <taxon>Pezizomycotina</taxon>
        <taxon>Dothideomycetes</taxon>
        <taxon>Dothideomycetidae</taxon>
        <taxon>Mycosphaerellales</taxon>
        <taxon>Mycosphaerellaceae</taxon>
        <taxon>Cercospora</taxon>
    </lineage>
</organism>
<sequence>MFAQVVPGYPADDHKDQQPSPMPLMATYGPEPLFRSDDSDGRQPSMIQPVTAVLYVFGLEEGVSMSLSPRWCSSASAPMTSFSSYACAMQTRKKDSMVNAITLRGGQ</sequence>
<feature type="region of interest" description="Disordered" evidence="1">
    <location>
        <begin position="1"/>
        <end position="45"/>
    </location>
</feature>
<protein>
    <submittedName>
        <fullName evidence="2">Uncharacterized protein</fullName>
    </submittedName>
</protein>
<reference evidence="2" key="1">
    <citation type="journal article" date="2020" name="Stud. Mycol.">
        <title>101 Dothideomycetes genomes: a test case for predicting lifestyles and emergence of pathogens.</title>
        <authorList>
            <person name="Haridas S."/>
            <person name="Albert R."/>
            <person name="Binder M."/>
            <person name="Bloem J."/>
            <person name="Labutti K."/>
            <person name="Salamov A."/>
            <person name="Andreopoulos B."/>
            <person name="Baker S."/>
            <person name="Barry K."/>
            <person name="Bills G."/>
            <person name="Bluhm B."/>
            <person name="Cannon C."/>
            <person name="Castanera R."/>
            <person name="Culley D."/>
            <person name="Daum C."/>
            <person name="Ezra D."/>
            <person name="Gonzalez J."/>
            <person name="Henrissat B."/>
            <person name="Kuo A."/>
            <person name="Liang C."/>
            <person name="Lipzen A."/>
            <person name="Lutzoni F."/>
            <person name="Magnuson J."/>
            <person name="Mondo S."/>
            <person name="Nolan M."/>
            <person name="Ohm R."/>
            <person name="Pangilinan J."/>
            <person name="Park H.-J."/>
            <person name="Ramirez L."/>
            <person name="Alfaro M."/>
            <person name="Sun H."/>
            <person name="Tritt A."/>
            <person name="Yoshinaga Y."/>
            <person name="Zwiers L.-H."/>
            <person name="Turgeon B."/>
            <person name="Goodwin S."/>
            <person name="Spatafora J."/>
            <person name="Crous P."/>
            <person name="Grigoriev I."/>
        </authorList>
    </citation>
    <scope>NUCLEOTIDE SEQUENCE</scope>
    <source>
        <strain evidence="2">SCOH1-5</strain>
    </source>
</reference>
<evidence type="ECO:0000313" key="2">
    <source>
        <dbReference type="EMBL" id="KAF2213245.1"/>
    </source>
</evidence>
<dbReference type="EMBL" id="ML992671">
    <property type="protein sequence ID" value="KAF2213245.1"/>
    <property type="molecule type" value="Genomic_DNA"/>
</dbReference>
<keyword evidence="3" id="KW-1185">Reference proteome</keyword>